<evidence type="ECO:0000313" key="3">
    <source>
        <dbReference type="Proteomes" id="UP000199391"/>
    </source>
</evidence>
<dbReference type="GO" id="GO:0003700">
    <property type="term" value="F:DNA-binding transcription factor activity"/>
    <property type="evidence" value="ECO:0007669"/>
    <property type="project" value="InterPro"/>
</dbReference>
<organism evidence="2 3">
    <name type="scientific">Pseudoduganella namucuonensis</name>
    <dbReference type="NCBI Taxonomy" id="1035707"/>
    <lineage>
        <taxon>Bacteria</taxon>
        <taxon>Pseudomonadati</taxon>
        <taxon>Pseudomonadota</taxon>
        <taxon>Betaproteobacteria</taxon>
        <taxon>Burkholderiales</taxon>
        <taxon>Oxalobacteraceae</taxon>
        <taxon>Telluria group</taxon>
        <taxon>Pseudoduganella</taxon>
    </lineage>
</organism>
<sequence length="113" mass="12742">MRSDTLDRAFSALADPTRRAIVARLALGEATVTELAEPFELSQPAISKHLKVLENAGLISRGRSAQTRPCRLEAARLREVSQWLDTYRGMWEQSFDRLDAFLRPPSSEGRTEK</sequence>
<dbReference type="PANTHER" id="PTHR38600">
    <property type="entry name" value="TRANSCRIPTIONAL REGULATORY PROTEIN"/>
    <property type="match status" value="1"/>
</dbReference>
<dbReference type="SUPFAM" id="SSF46785">
    <property type="entry name" value="Winged helix' DNA-binding domain"/>
    <property type="match status" value="1"/>
</dbReference>
<dbReference type="PRINTS" id="PR00778">
    <property type="entry name" value="HTHARSR"/>
</dbReference>
<dbReference type="RefSeq" id="WP_093556639.1">
    <property type="nucleotide sequence ID" value="NZ_FPBO01000014.1"/>
</dbReference>
<dbReference type="Gene3D" id="1.10.10.10">
    <property type="entry name" value="Winged helix-like DNA-binding domain superfamily/Winged helix DNA-binding domain"/>
    <property type="match status" value="1"/>
</dbReference>
<dbReference type="Proteomes" id="UP000199391">
    <property type="component" value="Unassembled WGS sequence"/>
</dbReference>
<evidence type="ECO:0000259" key="1">
    <source>
        <dbReference type="PROSITE" id="PS50987"/>
    </source>
</evidence>
<dbReference type="OrthoDB" id="9791888at2"/>
<dbReference type="STRING" id="1035707.SAMN05216552_101463"/>
<dbReference type="PROSITE" id="PS50987">
    <property type="entry name" value="HTH_ARSR_2"/>
    <property type="match status" value="1"/>
</dbReference>
<dbReference type="CDD" id="cd00090">
    <property type="entry name" value="HTH_ARSR"/>
    <property type="match status" value="1"/>
</dbReference>
<dbReference type="EMBL" id="FPBO01000014">
    <property type="protein sequence ID" value="SFU91154.1"/>
    <property type="molecule type" value="Genomic_DNA"/>
</dbReference>
<keyword evidence="3" id="KW-1185">Reference proteome</keyword>
<accession>A0A1I7K145</accession>
<dbReference type="InterPro" id="IPR036390">
    <property type="entry name" value="WH_DNA-bd_sf"/>
</dbReference>
<dbReference type="InterPro" id="IPR001845">
    <property type="entry name" value="HTH_ArsR_DNA-bd_dom"/>
</dbReference>
<reference evidence="3" key="1">
    <citation type="submission" date="2016-10" db="EMBL/GenBank/DDBJ databases">
        <authorList>
            <person name="Varghese N."/>
            <person name="Submissions S."/>
        </authorList>
    </citation>
    <scope>NUCLEOTIDE SEQUENCE [LARGE SCALE GENOMIC DNA]</scope>
    <source>
        <strain evidence="3">CGMCC 1.11014</strain>
    </source>
</reference>
<dbReference type="PANTHER" id="PTHR38600:SF2">
    <property type="entry name" value="SLL0088 PROTEIN"/>
    <property type="match status" value="1"/>
</dbReference>
<dbReference type="InterPro" id="IPR036388">
    <property type="entry name" value="WH-like_DNA-bd_sf"/>
</dbReference>
<dbReference type="SMART" id="SM00418">
    <property type="entry name" value="HTH_ARSR"/>
    <property type="match status" value="1"/>
</dbReference>
<evidence type="ECO:0000313" key="2">
    <source>
        <dbReference type="EMBL" id="SFU91154.1"/>
    </source>
</evidence>
<protein>
    <submittedName>
        <fullName evidence="2">Transcriptional regulator, ArsR family</fullName>
    </submittedName>
</protein>
<gene>
    <name evidence="2" type="ORF">SAMN05216552_101463</name>
</gene>
<name>A0A1I7K145_9BURK</name>
<dbReference type="NCBIfam" id="NF033788">
    <property type="entry name" value="HTH_metalloreg"/>
    <property type="match status" value="1"/>
</dbReference>
<proteinExistence type="predicted"/>
<feature type="domain" description="HTH arsR-type" evidence="1">
    <location>
        <begin position="1"/>
        <end position="92"/>
    </location>
</feature>
<dbReference type="InterPro" id="IPR011991">
    <property type="entry name" value="ArsR-like_HTH"/>
</dbReference>
<dbReference type="AlphaFoldDB" id="A0A1I7K145"/>
<dbReference type="Pfam" id="PF01022">
    <property type="entry name" value="HTH_5"/>
    <property type="match status" value="1"/>
</dbReference>